<feature type="transmembrane region" description="Helical" evidence="8">
    <location>
        <begin position="245"/>
        <end position="265"/>
    </location>
</feature>
<dbReference type="Pfam" id="PF01529">
    <property type="entry name" value="DHHC"/>
    <property type="match status" value="1"/>
</dbReference>
<dbReference type="GO" id="GO:0019706">
    <property type="term" value="F:protein-cysteine S-palmitoyltransferase activity"/>
    <property type="evidence" value="ECO:0007669"/>
    <property type="project" value="UniProtKB-EC"/>
</dbReference>
<dbReference type="PANTHER" id="PTHR22883">
    <property type="entry name" value="ZINC FINGER DHHC DOMAIN CONTAINING PROTEIN"/>
    <property type="match status" value="1"/>
</dbReference>
<dbReference type="GO" id="GO:0005794">
    <property type="term" value="C:Golgi apparatus"/>
    <property type="evidence" value="ECO:0007669"/>
    <property type="project" value="TreeGrafter"/>
</dbReference>
<keyword evidence="4 8" id="KW-0812">Transmembrane</keyword>
<feature type="compositionally biased region" description="Polar residues" evidence="9">
    <location>
        <begin position="15"/>
        <end position="31"/>
    </location>
</feature>
<dbReference type="EMBL" id="GDKF01001350">
    <property type="protein sequence ID" value="JAT77272.1"/>
    <property type="molecule type" value="Transcribed_RNA"/>
</dbReference>
<feature type="transmembrane region" description="Helical" evidence="8">
    <location>
        <begin position="183"/>
        <end position="206"/>
    </location>
</feature>
<dbReference type="GO" id="GO:0016020">
    <property type="term" value="C:membrane"/>
    <property type="evidence" value="ECO:0007669"/>
    <property type="project" value="UniProtKB-SubCell"/>
</dbReference>
<feature type="region of interest" description="Disordered" evidence="9">
    <location>
        <begin position="1"/>
        <end position="67"/>
    </location>
</feature>
<dbReference type="InterPro" id="IPR001594">
    <property type="entry name" value="Palmitoyltrfase_DHHC"/>
</dbReference>
<keyword evidence="7 8" id="KW-0012">Acyltransferase</keyword>
<gene>
    <name evidence="11" type="ORF">g.26969</name>
</gene>
<comment type="domain">
    <text evidence="8">The DHHC domain is required for palmitoyltransferase activity.</text>
</comment>
<feature type="transmembrane region" description="Helical" evidence="8">
    <location>
        <begin position="218"/>
        <end position="239"/>
    </location>
</feature>
<feature type="compositionally biased region" description="Basic and acidic residues" evidence="9">
    <location>
        <begin position="520"/>
        <end position="529"/>
    </location>
</feature>
<dbReference type="GO" id="GO:0006612">
    <property type="term" value="P:protein targeting to membrane"/>
    <property type="evidence" value="ECO:0007669"/>
    <property type="project" value="TreeGrafter"/>
</dbReference>
<feature type="compositionally biased region" description="Low complexity" evidence="9">
    <location>
        <begin position="50"/>
        <end position="66"/>
    </location>
</feature>
<evidence type="ECO:0000256" key="6">
    <source>
        <dbReference type="ARBA" id="ARBA00023136"/>
    </source>
</evidence>
<evidence type="ECO:0000256" key="1">
    <source>
        <dbReference type="ARBA" id="ARBA00004141"/>
    </source>
</evidence>
<accession>A0A1D2ADL5</accession>
<protein>
    <recommendedName>
        <fullName evidence="8">S-acyltransferase</fullName>
        <ecNumber evidence="8">2.3.1.225</ecNumber>
    </recommendedName>
    <alternativeName>
        <fullName evidence="8">Palmitoyltransferase</fullName>
    </alternativeName>
</protein>
<evidence type="ECO:0000256" key="3">
    <source>
        <dbReference type="ARBA" id="ARBA00022679"/>
    </source>
</evidence>
<dbReference type="EC" id="2.3.1.225" evidence="8"/>
<evidence type="ECO:0000259" key="10">
    <source>
        <dbReference type="Pfam" id="PF01529"/>
    </source>
</evidence>
<evidence type="ECO:0000256" key="9">
    <source>
        <dbReference type="SAM" id="MobiDB-lite"/>
    </source>
</evidence>
<keyword evidence="5 8" id="KW-1133">Transmembrane helix</keyword>
<feature type="compositionally biased region" description="Acidic residues" evidence="9">
    <location>
        <begin position="539"/>
        <end position="548"/>
    </location>
</feature>
<comment type="similarity">
    <text evidence="2 8">Belongs to the DHHC palmitoyltransferase family.</text>
</comment>
<feature type="transmembrane region" description="Helical" evidence="8">
    <location>
        <begin position="402"/>
        <end position="431"/>
    </location>
</feature>
<keyword evidence="6 8" id="KW-0472">Membrane</keyword>
<dbReference type="InterPro" id="IPR039859">
    <property type="entry name" value="PFA4/ZDH16/20/ERF2-like"/>
</dbReference>
<evidence type="ECO:0000313" key="11">
    <source>
        <dbReference type="EMBL" id="JAT77272.1"/>
    </source>
</evidence>
<evidence type="ECO:0000256" key="2">
    <source>
        <dbReference type="ARBA" id="ARBA00008574"/>
    </source>
</evidence>
<dbReference type="AlphaFoldDB" id="A0A1D2ADL5"/>
<evidence type="ECO:0000256" key="7">
    <source>
        <dbReference type="ARBA" id="ARBA00023315"/>
    </source>
</evidence>
<keyword evidence="3 8" id="KW-0808">Transferase</keyword>
<feature type="domain" description="Palmitoyltransferase DHHC" evidence="10">
    <location>
        <begin position="300"/>
        <end position="437"/>
    </location>
</feature>
<organism evidence="11">
    <name type="scientific">Auxenochlorella protothecoides</name>
    <name type="common">Green microalga</name>
    <name type="synonym">Chlorella protothecoides</name>
    <dbReference type="NCBI Taxonomy" id="3075"/>
    <lineage>
        <taxon>Eukaryota</taxon>
        <taxon>Viridiplantae</taxon>
        <taxon>Chlorophyta</taxon>
        <taxon>core chlorophytes</taxon>
        <taxon>Trebouxiophyceae</taxon>
        <taxon>Chlorellales</taxon>
        <taxon>Chlorellaceae</taxon>
        <taxon>Auxenochlorella</taxon>
    </lineage>
</organism>
<feature type="transmembrane region" description="Helical" evidence="8">
    <location>
        <begin position="347"/>
        <end position="368"/>
    </location>
</feature>
<reference evidence="11" key="1">
    <citation type="submission" date="2015-08" db="EMBL/GenBank/DDBJ databases">
        <authorList>
            <person name="Babu N.S."/>
            <person name="Beckwith C.J."/>
            <person name="Beseler K.G."/>
            <person name="Brison A."/>
            <person name="Carone J.V."/>
            <person name="Caskin T.P."/>
            <person name="Diamond M."/>
            <person name="Durham M.E."/>
            <person name="Foxe J.M."/>
            <person name="Go M."/>
            <person name="Henderson B.A."/>
            <person name="Jones I.B."/>
            <person name="McGettigan J.A."/>
            <person name="Micheletti S.J."/>
            <person name="Nasrallah M.E."/>
            <person name="Ortiz D."/>
            <person name="Piller C.R."/>
            <person name="Privatt S.R."/>
            <person name="Schneider S.L."/>
            <person name="Sharp S."/>
            <person name="Smith T.C."/>
            <person name="Stanton J.D."/>
            <person name="Ullery H.E."/>
            <person name="Wilson R.J."/>
            <person name="Serrano M.G."/>
            <person name="Buck G."/>
            <person name="Lee V."/>
            <person name="Wang Y."/>
            <person name="Carvalho R."/>
            <person name="Voegtly L."/>
            <person name="Shi R."/>
            <person name="Duckworth R."/>
            <person name="Johnson A."/>
            <person name="Loviza R."/>
            <person name="Walstead R."/>
            <person name="Shah Z."/>
            <person name="Kiflezghi M."/>
            <person name="Wade K."/>
            <person name="Ball S.L."/>
            <person name="Bradley K.W."/>
            <person name="Asai D.J."/>
            <person name="Bowman C.A."/>
            <person name="Russell D.A."/>
            <person name="Pope W.H."/>
            <person name="Jacobs-Sera D."/>
            <person name="Hendrix R.W."/>
            <person name="Hatfull G.F."/>
        </authorList>
    </citation>
    <scope>NUCLEOTIDE SEQUENCE</scope>
</reference>
<evidence type="ECO:0000256" key="5">
    <source>
        <dbReference type="ARBA" id="ARBA00022989"/>
    </source>
</evidence>
<sequence length="548" mass="59691">MPKAGLGLGLPPRPTSSKTLLAAKASQSSLTGLGGLQAPGTAAQNGEAGPSQQPQPTAQASAEQQSRVFQEVAKRLNERLASHGVAGKGPMTEASVRQALDHLARGGPEAMSATVDVTHGRVEPAPRCKHASGGGKCGEQDPMESEEAQSCWELYQRAYLVHLDVAFPPLFAALVAMCFLLNIIPFLIALFVVPMAFLMGTSLCLVKVAGMPTRAIPFSYFPAATVVALELAAIFTFAFGMFPMFVVALLPCAAFFLLAGSALYLQYRTWTLDPGFVPLGPPLPDGPLDPGRRALLQAQNPAWCYTCNAYRPIRSKHCGQCGRCCEEFDHHCPVVGTCVARGNRREFLGYLLTLFGAEAVMLGMGVRYCRLLILRALHLRTLPGLLEVLPHMALVWRASPGVLYMLVLTVGICMGTAALLGRALWGTAAALTTNEMILRRRYAYLQDTQGLYSNPFDMGAWQNCLAFWSTARPDWYSVYSEHCTALREGEEPLAHPLATRILRRWDRARAALERARFEKKARREEELLRRGSQLAASEGEAESEIEAV</sequence>
<evidence type="ECO:0000256" key="8">
    <source>
        <dbReference type="RuleBase" id="RU079119"/>
    </source>
</evidence>
<proteinExistence type="inferred from homology"/>
<dbReference type="GO" id="GO:0005783">
    <property type="term" value="C:endoplasmic reticulum"/>
    <property type="evidence" value="ECO:0007669"/>
    <property type="project" value="TreeGrafter"/>
</dbReference>
<comment type="subcellular location">
    <subcellularLocation>
        <location evidence="1">Membrane</location>
        <topology evidence="1">Multi-pass membrane protein</topology>
    </subcellularLocation>
</comment>
<feature type="region of interest" description="Disordered" evidence="9">
    <location>
        <begin position="520"/>
        <end position="548"/>
    </location>
</feature>
<comment type="catalytic activity">
    <reaction evidence="8">
        <text>L-cysteinyl-[protein] + hexadecanoyl-CoA = S-hexadecanoyl-L-cysteinyl-[protein] + CoA</text>
        <dbReference type="Rhea" id="RHEA:36683"/>
        <dbReference type="Rhea" id="RHEA-COMP:10131"/>
        <dbReference type="Rhea" id="RHEA-COMP:11032"/>
        <dbReference type="ChEBI" id="CHEBI:29950"/>
        <dbReference type="ChEBI" id="CHEBI:57287"/>
        <dbReference type="ChEBI" id="CHEBI:57379"/>
        <dbReference type="ChEBI" id="CHEBI:74151"/>
        <dbReference type="EC" id="2.3.1.225"/>
    </reaction>
</comment>
<dbReference type="PROSITE" id="PS50216">
    <property type="entry name" value="DHHC"/>
    <property type="match status" value="1"/>
</dbReference>
<evidence type="ECO:0000256" key="4">
    <source>
        <dbReference type="ARBA" id="ARBA00022692"/>
    </source>
</evidence>
<name>A0A1D2ADL5_AUXPR</name>